<dbReference type="InterPro" id="IPR057555">
    <property type="entry name" value="SAC9_GBDL_1st"/>
</dbReference>
<dbReference type="InterPro" id="IPR057554">
    <property type="entry name" value="SAC9_C"/>
</dbReference>
<dbReference type="PROSITE" id="PS50020">
    <property type="entry name" value="WW_DOMAIN_2"/>
    <property type="match status" value="1"/>
</dbReference>
<protein>
    <submittedName>
        <fullName evidence="3">SacI domain</fullName>
    </submittedName>
</protein>
<evidence type="ECO:0000313" key="4">
    <source>
        <dbReference type="Proteomes" id="UP001055439"/>
    </source>
</evidence>
<dbReference type="SMART" id="SM00456">
    <property type="entry name" value="WW"/>
    <property type="match status" value="1"/>
</dbReference>
<dbReference type="InterPro" id="IPR057553">
    <property type="entry name" value="SAC9_GBDL_2nd"/>
</dbReference>
<evidence type="ECO:0000313" key="3">
    <source>
        <dbReference type="EMBL" id="URE26922.1"/>
    </source>
</evidence>
<dbReference type="InterPro" id="IPR002013">
    <property type="entry name" value="SAC_dom"/>
</dbReference>
<gene>
    <name evidence="3" type="ORF">MUK42_16141</name>
</gene>
<organism evidence="3 4">
    <name type="scientific">Musa troglodytarum</name>
    <name type="common">fe'i banana</name>
    <dbReference type="NCBI Taxonomy" id="320322"/>
    <lineage>
        <taxon>Eukaryota</taxon>
        <taxon>Viridiplantae</taxon>
        <taxon>Streptophyta</taxon>
        <taxon>Embryophyta</taxon>
        <taxon>Tracheophyta</taxon>
        <taxon>Spermatophyta</taxon>
        <taxon>Magnoliopsida</taxon>
        <taxon>Liliopsida</taxon>
        <taxon>Zingiberales</taxon>
        <taxon>Musaceae</taxon>
        <taxon>Musa</taxon>
    </lineage>
</organism>
<evidence type="ECO:0000259" key="2">
    <source>
        <dbReference type="PROSITE" id="PS50275"/>
    </source>
</evidence>
<proteinExistence type="predicted"/>
<accession>A0A9E7HBG4</accession>
<dbReference type="Pfam" id="PF02383">
    <property type="entry name" value="Syja_N"/>
    <property type="match status" value="1"/>
</dbReference>
<dbReference type="Pfam" id="PF24791">
    <property type="entry name" value="SAC9_C8D"/>
    <property type="match status" value="1"/>
</dbReference>
<dbReference type="Pfam" id="PF24765">
    <property type="entry name" value="SAC9_C"/>
    <property type="match status" value="1"/>
</dbReference>
<dbReference type="CDD" id="cd00201">
    <property type="entry name" value="WW"/>
    <property type="match status" value="1"/>
</dbReference>
<dbReference type="PANTHER" id="PTHR46817:SF1">
    <property type="entry name" value="SAC DOMAIN-CONTAINING PROTEIN"/>
    <property type="match status" value="1"/>
</dbReference>
<dbReference type="GO" id="GO:0016791">
    <property type="term" value="F:phosphatase activity"/>
    <property type="evidence" value="ECO:0007669"/>
    <property type="project" value="InterPro"/>
</dbReference>
<dbReference type="PROSITE" id="PS01159">
    <property type="entry name" value="WW_DOMAIN_1"/>
    <property type="match status" value="1"/>
</dbReference>
<feature type="domain" description="SAC" evidence="2">
    <location>
        <begin position="157"/>
        <end position="519"/>
    </location>
</feature>
<dbReference type="InterPro" id="IPR057557">
    <property type="entry name" value="SAC9_C8D"/>
</dbReference>
<dbReference type="EMBL" id="CP097510">
    <property type="protein sequence ID" value="URE26922.1"/>
    <property type="molecule type" value="Genomic_DNA"/>
</dbReference>
<feature type="domain" description="WW" evidence="1">
    <location>
        <begin position="505"/>
        <end position="539"/>
    </location>
</feature>
<name>A0A9E7HBG4_9LILI</name>
<keyword evidence="4" id="KW-1185">Reference proteome</keyword>
<sequence length="1661" mass="184466">MSRIPTGNRRDTSQPGGYSNETSVRVVVLENSEVYIIISLSSRPDTQVIYVDPTTGALRYDGKIGKDVFRSEEQAMSYVTDGSRLLCKSNIYGRAILGYSSLGSFGLLLVATKLTVSIPNLPGGGCIYTVTESQWIKIQLQNTQPQGKGEVKNIQELAELDIDGKYYFCETRDITRSFPSRRSFQEPDDEFVWNGWFSKPFKDIGLPKHCVILLQGFAECRSFGGTGQQGGVVALIARRSRLHPGTRNEVECEQLVWVPQRAGQNVSFSSYVWRRGTIPIWWGAELKIAVEAEIYVSAQDPYRGSLQYYKRLSRRYGPQISELKAVGQKKTQVPIICVNLLRSAEGKAETILVEHFKDSVKYIRSTGKLPSTFIQLINYDWHATVKSKGEQETIEGLWRHLKAPTMAIGFSEGNYFASEKQLKECKGLVVSSDDFDGGFCLRSLQNGVIRFNCADSLDRTNAASYFGALQVFVEQCERLGIYLDRDAFFGFSSINKSADYSGNTGPLPPGWEERYDSVTGKHFYINHNTRTTTWEHPCKGKPWKRFDMSFDRFKSSTVLAPVNQLADLFLLAGDIHATLYTGSKAMHSHILNIFNDDGGKFSKFSAAQNVKITLQRRYQNVIVDSSRQKQLEMFLGLRLFKHLPSIPMHPLKVLSRPSGCFLKPIPTVLPTTDNGSSLLSFKKKNQIWVCPPAADVVELFIYLAEPGHVCEILLTISHGADDSTYPATVDVRTGCSIDGLKLVLEGACIPRSPDGTNVSIPLTGKVDSKDLAVTGKSSHAQEGSYLPLLFDYEELEGELNFLTRIIALTFYPSVPGRPVTLGEIEVLGVSLPWTRIFTENVVGANYIKLLQENSRQSNTSQQGSDVNVTTNPFLCNSNYIAGSSSSNGGGRPAQQSAADNLIDLLTGDLITSSQSEISSITENSQYNSQDPVDLFGGSVADNLFQAPDNTESESKNEPVKEFGGVQHYIDISTSLFGSNKGGKFDFMQSLKLEIERLRLNISAADRDRALLSVSIDPATIDPNRLLDYYDLVRVCSYADKLALLAQTAYEDKVNASNGLEQVDDDIDFWNINEFGETCCGAACEVRAEITPTGTFSDVSSSGMLPLLLECTICQRKACKVCCAGKGANFLFDNDFKEVKIYNGLPSQTGSNHGGQNEGSYRSHSALDDGIICKNCCSEDILQALSVDYIRVLCTLRRRARTHDAARWALGQVIGPVLDSLYNSWQRIETGKKQLRALLNGAESLAEFPYASLLHQVVGTGGIYWFNGYQYLDQVETAEGSEPLLSLLAPLGMGEHNGYWRAPPSLSTVEFSVVLASLSDISGVALVISSCGYTSSHCPTVQIWASNTIHTDKRSSMGIWDLKSLISSSPQLYGPEKLSSEDEIPRHVKFEFRNPVRCRIVWIKLTLPHCESSSVNTEEEYNLFSFDENFTFKPKLPASDGIVKDNQCIHAKRLIVFGKSLKKEVDQDASLQVPEMMKIKSFLERSPQLSRFRVPIEAERLKDNDLALEQFLSPSVPVLAGFRIDAFNVIRPRTTHSPFPKLDIWDCSTFMEDRYILPAVLYIQVSVVQESRKCVVVGEYRLPEVKSGTALYFDFPRPLQAEVIVFKLLGDVTAFADDIAEQDNTSLRTLPSASGLSLSNRIKLYYYADPYELGKLASLSAI</sequence>
<dbReference type="InterPro" id="IPR001202">
    <property type="entry name" value="WW_dom"/>
</dbReference>
<dbReference type="OrthoDB" id="405996at2759"/>
<evidence type="ECO:0000259" key="1">
    <source>
        <dbReference type="PROSITE" id="PS50020"/>
    </source>
</evidence>
<dbReference type="Pfam" id="PF24789">
    <property type="entry name" value="SAC9_GBDL_2nd"/>
    <property type="match status" value="1"/>
</dbReference>
<dbReference type="InterPro" id="IPR036020">
    <property type="entry name" value="WW_dom_sf"/>
</dbReference>
<dbReference type="PROSITE" id="PS50275">
    <property type="entry name" value="SAC"/>
    <property type="match status" value="1"/>
</dbReference>
<dbReference type="SUPFAM" id="SSF51045">
    <property type="entry name" value="WW domain"/>
    <property type="match status" value="1"/>
</dbReference>
<dbReference type="Gene3D" id="2.20.70.10">
    <property type="match status" value="1"/>
</dbReference>
<dbReference type="Pfam" id="PF00397">
    <property type="entry name" value="WW"/>
    <property type="match status" value="1"/>
</dbReference>
<reference evidence="3" key="1">
    <citation type="submission" date="2022-05" db="EMBL/GenBank/DDBJ databases">
        <title>The Musa troglodytarum L. genome provides insights into the mechanism of non-climacteric behaviour and enrichment of carotenoids.</title>
        <authorList>
            <person name="Wang J."/>
        </authorList>
    </citation>
    <scope>NUCLEOTIDE SEQUENCE</scope>
    <source>
        <tissue evidence="3">Leaf</tissue>
    </source>
</reference>
<dbReference type="PANTHER" id="PTHR46817">
    <property type="entry name" value="PHOSPHOINOSITIDE PHOSPHATASE SAC9-RELATED"/>
    <property type="match status" value="1"/>
</dbReference>
<dbReference type="Pfam" id="PF24790">
    <property type="entry name" value="SAC9_GBDL_1st"/>
    <property type="match status" value="1"/>
</dbReference>
<dbReference type="Proteomes" id="UP001055439">
    <property type="component" value="Chromosome 8"/>
</dbReference>